<keyword evidence="3" id="KW-1185">Reference proteome</keyword>
<dbReference type="STRING" id="109232.RMONA_03785"/>
<accession>A0A0B7J495</accession>
<name>A0A0B7J495_9RICK</name>
<sequence>MRTIGEALEELHNNLKGSVKIITTDFNKKCHEVADKLSVKINDLEKYTKDSKDHSLETIKEQYKNLTKELQDYQKIKDDKVEEYRQTLVKKLDDLSKKIEQYNNKHK</sequence>
<dbReference type="Gene3D" id="1.20.120.20">
    <property type="entry name" value="Apolipoprotein"/>
    <property type="match status" value="1"/>
</dbReference>
<proteinExistence type="predicted"/>
<dbReference type="AlphaFoldDB" id="A0A0B7J495"/>
<dbReference type="KEGG" id="rmc:RMONA_03785"/>
<feature type="coiled-coil region" evidence="1">
    <location>
        <begin position="49"/>
        <end position="105"/>
    </location>
</feature>
<reference evidence="2 3" key="1">
    <citation type="submission" date="2015-01" db="EMBL/GenBank/DDBJ databases">
        <title>Draft genome sequence of Rickettsia monacensis strain IrR/Munich.</title>
        <authorList>
            <person name="Felsheim R.F."/>
            <person name="Johnson S.L."/>
            <person name="Kurtti T.J."/>
            <person name="Munderloh U.G."/>
        </authorList>
    </citation>
    <scope>NUCLEOTIDE SEQUENCE [LARGE SCALE GENOMIC DNA]</scope>
    <source>
        <strain evidence="2 3">IrR/Munich</strain>
    </source>
</reference>
<dbReference type="RefSeq" id="WP_023507621.1">
    <property type="nucleotide sequence ID" value="NZ_LN794217.1"/>
</dbReference>
<keyword evidence="1" id="KW-0175">Coiled coil</keyword>
<dbReference type="HOGENOM" id="CLU_2208073_0_0_5"/>
<dbReference type="EMBL" id="LN794217">
    <property type="protein sequence ID" value="CEO17144.1"/>
    <property type="molecule type" value="Genomic_DNA"/>
</dbReference>
<gene>
    <name evidence="2" type="ORF">RMONA_03785</name>
</gene>
<evidence type="ECO:0000313" key="3">
    <source>
        <dbReference type="Proteomes" id="UP000018149"/>
    </source>
</evidence>
<protein>
    <submittedName>
        <fullName evidence="2">Uncharacterized protein</fullName>
    </submittedName>
</protein>
<evidence type="ECO:0000313" key="2">
    <source>
        <dbReference type="EMBL" id="CEO17144.1"/>
    </source>
</evidence>
<dbReference type="SUPFAM" id="SSF58113">
    <property type="entry name" value="Apolipoprotein A-I"/>
    <property type="match status" value="1"/>
</dbReference>
<organism evidence="2 3">
    <name type="scientific">Rickettsia monacensis</name>
    <dbReference type="NCBI Taxonomy" id="109232"/>
    <lineage>
        <taxon>Bacteria</taxon>
        <taxon>Pseudomonadati</taxon>
        <taxon>Pseudomonadota</taxon>
        <taxon>Alphaproteobacteria</taxon>
        <taxon>Rickettsiales</taxon>
        <taxon>Rickettsiaceae</taxon>
        <taxon>Rickettsieae</taxon>
        <taxon>Rickettsia</taxon>
        <taxon>spotted fever group</taxon>
    </lineage>
</organism>
<evidence type="ECO:0000256" key="1">
    <source>
        <dbReference type="SAM" id="Coils"/>
    </source>
</evidence>
<dbReference type="Proteomes" id="UP000018149">
    <property type="component" value="Chromosome I"/>
</dbReference>